<keyword evidence="2" id="KW-0560">Oxidoreductase</keyword>
<sequence length="609" mass="65196">MKFATAIAAVSSAVSIPTVSAASSDCFCFPGDSCWPTDSTWTGLNSTVGGRLIATVPIGSPCHDPTFDATACAALQDSVSEIWHRLYSFLGTELPRETFVEASSGRFPRLSQYHQCPIGIISDNQYSLSSSSSVMAPLFANQSCDPFTAETSACLLGNYVRYAINVTSTDDIIAGVAFATANNIRFVIRNTGHDFLGRSTGAGALSIWTHYLKDIEFTQWSDAYYQGSAVTVGAGVQGYEIIEAAAAEGQVVVGGECPTVGLAGGYTQGGGHSALSTNFGLAADQTLSFDVVTANGTLVTASRSENSDLYWALSGGGGGNYGIVVSMTVKTYPDAMVSGAGLQFAAAYTTQDIFYSVVEEFHTLLPAMIDNGTMVVYYFTDTFFIINPVTAYNKTKEDVEATLAPFVAVLNANSLPFSVSYTQFDTYIEHYDTYMGPLPYGNIGAEEYQFGSRLVSRSVITDNNVDLQAVYRNLTENGVMLVGVSTNVSAPIASSNISNAVLPAWRDTLVHTYLTTAWNSTAPFSAMIHESDLMTEEFVPQLAAVAGSSSYMNEADFKEPDYETTFFGANYDKLLAIKKTWDPTSFFYVTAGVGSDVWSVASDGRMCKA</sequence>
<dbReference type="InterPro" id="IPR016169">
    <property type="entry name" value="FAD-bd_PCMH_sub2"/>
</dbReference>
<dbReference type="EMBL" id="QGMK01000212">
    <property type="protein sequence ID" value="TVY83258.1"/>
    <property type="molecule type" value="Genomic_DNA"/>
</dbReference>
<accession>A0A8T9CCC3</accession>
<reference evidence="5 6" key="1">
    <citation type="submission" date="2018-05" db="EMBL/GenBank/DDBJ databases">
        <title>Genome sequencing and assembly of the regulated plant pathogen Lachnellula willkommii and related sister species for the development of diagnostic species identification markers.</title>
        <authorList>
            <person name="Giroux E."/>
            <person name="Bilodeau G."/>
        </authorList>
    </citation>
    <scope>NUCLEOTIDE SEQUENCE [LARGE SCALE GENOMIC DNA]</scope>
    <source>
        <strain evidence="5 6">CBS 268.59</strain>
    </source>
</reference>
<dbReference type="GO" id="GO:0071949">
    <property type="term" value="F:FAD binding"/>
    <property type="evidence" value="ECO:0007669"/>
    <property type="project" value="InterPro"/>
</dbReference>
<comment type="similarity">
    <text evidence="1">Belongs to the oxygen-dependent FAD-linked oxidoreductase family.</text>
</comment>
<dbReference type="AlphaFoldDB" id="A0A8T9CCC3"/>
<dbReference type="Pfam" id="PF08031">
    <property type="entry name" value="BBE"/>
    <property type="match status" value="1"/>
</dbReference>
<keyword evidence="6" id="KW-1185">Reference proteome</keyword>
<evidence type="ECO:0000259" key="4">
    <source>
        <dbReference type="PROSITE" id="PS51387"/>
    </source>
</evidence>
<name>A0A8T9CCC3_9HELO</name>
<dbReference type="PANTHER" id="PTHR13878">
    <property type="entry name" value="GULONOLACTONE OXIDASE"/>
    <property type="match status" value="1"/>
</dbReference>
<organism evidence="5 6">
    <name type="scientific">Lachnellula suecica</name>
    <dbReference type="NCBI Taxonomy" id="602035"/>
    <lineage>
        <taxon>Eukaryota</taxon>
        <taxon>Fungi</taxon>
        <taxon>Dikarya</taxon>
        <taxon>Ascomycota</taxon>
        <taxon>Pezizomycotina</taxon>
        <taxon>Leotiomycetes</taxon>
        <taxon>Helotiales</taxon>
        <taxon>Lachnaceae</taxon>
        <taxon>Lachnellula</taxon>
    </lineage>
</organism>
<dbReference type="InterPro" id="IPR036318">
    <property type="entry name" value="FAD-bd_PCMH-like_sf"/>
</dbReference>
<gene>
    <name evidence="5" type="primary">ZEB1_0</name>
    <name evidence="5" type="ORF">LSUE1_G003318</name>
</gene>
<dbReference type="InterPro" id="IPR006094">
    <property type="entry name" value="Oxid_FAD_bind_N"/>
</dbReference>
<dbReference type="PANTHER" id="PTHR13878:SF91">
    <property type="entry name" value="FAD BINDING DOMAIN PROTEIN (AFU_ORTHOLOGUE AFUA_6G12070)-RELATED"/>
    <property type="match status" value="1"/>
</dbReference>
<feature type="signal peptide" evidence="3">
    <location>
        <begin position="1"/>
        <end position="21"/>
    </location>
</feature>
<protein>
    <submittedName>
        <fullName evidence="5">FAD-linked oxidoreductase ZEB1</fullName>
    </submittedName>
</protein>
<dbReference type="Pfam" id="PF01565">
    <property type="entry name" value="FAD_binding_4"/>
    <property type="match status" value="1"/>
</dbReference>
<feature type="domain" description="FAD-binding PCMH-type" evidence="4">
    <location>
        <begin position="155"/>
        <end position="334"/>
    </location>
</feature>
<dbReference type="Gene3D" id="3.30.465.10">
    <property type="match status" value="2"/>
</dbReference>
<comment type="caution">
    <text evidence="5">The sequence shown here is derived from an EMBL/GenBank/DDBJ whole genome shotgun (WGS) entry which is preliminary data.</text>
</comment>
<evidence type="ECO:0000256" key="1">
    <source>
        <dbReference type="ARBA" id="ARBA00005466"/>
    </source>
</evidence>
<dbReference type="GO" id="GO:0016491">
    <property type="term" value="F:oxidoreductase activity"/>
    <property type="evidence" value="ECO:0007669"/>
    <property type="project" value="UniProtKB-KW"/>
</dbReference>
<proteinExistence type="inferred from homology"/>
<dbReference type="InterPro" id="IPR016166">
    <property type="entry name" value="FAD-bd_PCMH"/>
</dbReference>
<evidence type="ECO:0000313" key="5">
    <source>
        <dbReference type="EMBL" id="TVY83258.1"/>
    </source>
</evidence>
<dbReference type="InterPro" id="IPR012951">
    <property type="entry name" value="BBE"/>
</dbReference>
<dbReference type="Proteomes" id="UP000469558">
    <property type="component" value="Unassembled WGS sequence"/>
</dbReference>
<dbReference type="InterPro" id="IPR050432">
    <property type="entry name" value="FAD-linked_Oxidoreductases_BP"/>
</dbReference>
<evidence type="ECO:0000256" key="2">
    <source>
        <dbReference type="ARBA" id="ARBA00023002"/>
    </source>
</evidence>
<dbReference type="OrthoDB" id="9983560at2759"/>
<evidence type="ECO:0000256" key="3">
    <source>
        <dbReference type="SAM" id="SignalP"/>
    </source>
</evidence>
<feature type="chain" id="PRO_5035909834" evidence="3">
    <location>
        <begin position="22"/>
        <end position="609"/>
    </location>
</feature>
<keyword evidence="3" id="KW-0732">Signal</keyword>
<evidence type="ECO:0000313" key="6">
    <source>
        <dbReference type="Proteomes" id="UP000469558"/>
    </source>
</evidence>
<dbReference type="SUPFAM" id="SSF56176">
    <property type="entry name" value="FAD-binding/transporter-associated domain-like"/>
    <property type="match status" value="1"/>
</dbReference>
<dbReference type="PROSITE" id="PS51387">
    <property type="entry name" value="FAD_PCMH"/>
    <property type="match status" value="1"/>
</dbReference>